<accession>A0A8S1DUB3</accession>
<dbReference type="OrthoDB" id="126772at2759"/>
<evidence type="ECO:0000256" key="1">
    <source>
        <dbReference type="SAM" id="SignalP"/>
    </source>
</evidence>
<sequence>MILALVALVLIVGAQAAGYKDGPGECNNTCPKIRDPVCGKNSKGEHKLFGNACLMEYENCLKKDYYAKTDLSHCPDRIRL</sequence>
<feature type="chain" id="PRO_5035864920" description="Kazal-like domain-containing protein" evidence="1">
    <location>
        <begin position="17"/>
        <end position="80"/>
    </location>
</feature>
<organism evidence="3 4">
    <name type="scientific">Cloeon dipterum</name>
    <dbReference type="NCBI Taxonomy" id="197152"/>
    <lineage>
        <taxon>Eukaryota</taxon>
        <taxon>Metazoa</taxon>
        <taxon>Ecdysozoa</taxon>
        <taxon>Arthropoda</taxon>
        <taxon>Hexapoda</taxon>
        <taxon>Insecta</taxon>
        <taxon>Pterygota</taxon>
        <taxon>Palaeoptera</taxon>
        <taxon>Ephemeroptera</taxon>
        <taxon>Pisciforma</taxon>
        <taxon>Baetidae</taxon>
        <taxon>Cloeon</taxon>
    </lineage>
</organism>
<dbReference type="EMBL" id="CADEPI010000311">
    <property type="protein sequence ID" value="CAB3383474.1"/>
    <property type="molecule type" value="Genomic_DNA"/>
</dbReference>
<comment type="caution">
    <text evidence="3">The sequence shown here is derived from an EMBL/GenBank/DDBJ whole genome shotgun (WGS) entry which is preliminary data.</text>
</comment>
<dbReference type="SUPFAM" id="SSF100895">
    <property type="entry name" value="Kazal-type serine protease inhibitors"/>
    <property type="match status" value="1"/>
</dbReference>
<evidence type="ECO:0000259" key="2">
    <source>
        <dbReference type="PROSITE" id="PS51465"/>
    </source>
</evidence>
<dbReference type="InterPro" id="IPR002350">
    <property type="entry name" value="Kazal_dom"/>
</dbReference>
<protein>
    <recommendedName>
        <fullName evidence="2">Kazal-like domain-containing protein</fullName>
    </recommendedName>
</protein>
<proteinExistence type="predicted"/>
<dbReference type="AlphaFoldDB" id="A0A8S1DUB3"/>
<name>A0A8S1DUB3_9INSE</name>
<reference evidence="3 4" key="1">
    <citation type="submission" date="2020-04" db="EMBL/GenBank/DDBJ databases">
        <authorList>
            <person name="Alioto T."/>
            <person name="Alioto T."/>
            <person name="Gomez Garrido J."/>
        </authorList>
    </citation>
    <scope>NUCLEOTIDE SEQUENCE [LARGE SCALE GENOMIC DNA]</scope>
</reference>
<feature type="domain" description="Kazal-like" evidence="2">
    <location>
        <begin position="20"/>
        <end position="76"/>
    </location>
</feature>
<dbReference type="Gene3D" id="3.30.60.30">
    <property type="match status" value="1"/>
</dbReference>
<dbReference type="InterPro" id="IPR036058">
    <property type="entry name" value="Kazal_dom_sf"/>
</dbReference>
<evidence type="ECO:0000313" key="4">
    <source>
        <dbReference type="Proteomes" id="UP000494165"/>
    </source>
</evidence>
<feature type="signal peptide" evidence="1">
    <location>
        <begin position="1"/>
        <end position="16"/>
    </location>
</feature>
<evidence type="ECO:0000313" key="3">
    <source>
        <dbReference type="EMBL" id="CAB3383474.1"/>
    </source>
</evidence>
<keyword evidence="4" id="KW-1185">Reference proteome</keyword>
<dbReference type="Proteomes" id="UP000494165">
    <property type="component" value="Unassembled WGS sequence"/>
</dbReference>
<gene>
    <name evidence="3" type="ORF">CLODIP_2_CD07538</name>
</gene>
<dbReference type="PROSITE" id="PS51465">
    <property type="entry name" value="KAZAL_2"/>
    <property type="match status" value="1"/>
</dbReference>
<keyword evidence="1" id="KW-0732">Signal</keyword>